<dbReference type="Gene3D" id="3.40.50.300">
    <property type="entry name" value="P-loop containing nucleotide triphosphate hydrolases"/>
    <property type="match status" value="1"/>
</dbReference>
<protein>
    <submittedName>
        <fullName evidence="5">Chromatin associated protein KTI12</fullName>
    </submittedName>
</protein>
<dbReference type="Proteomes" id="UP000193920">
    <property type="component" value="Unassembled WGS sequence"/>
</dbReference>
<evidence type="ECO:0000313" key="5">
    <source>
        <dbReference type="EMBL" id="ORY78687.1"/>
    </source>
</evidence>
<evidence type="ECO:0000313" key="6">
    <source>
        <dbReference type="Proteomes" id="UP000193920"/>
    </source>
</evidence>
<evidence type="ECO:0000256" key="4">
    <source>
        <dbReference type="SAM" id="MobiDB-lite"/>
    </source>
</evidence>
<comment type="similarity">
    <text evidence="3">Belongs to the KTI12 family.</text>
</comment>
<dbReference type="GO" id="GO:0005737">
    <property type="term" value="C:cytoplasm"/>
    <property type="evidence" value="ECO:0007669"/>
    <property type="project" value="EnsemblFungi"/>
</dbReference>
<keyword evidence="1" id="KW-0547">Nucleotide-binding</keyword>
<organism evidence="5 6">
    <name type="scientific">Neocallimastix californiae</name>
    <dbReference type="NCBI Taxonomy" id="1754190"/>
    <lineage>
        <taxon>Eukaryota</taxon>
        <taxon>Fungi</taxon>
        <taxon>Fungi incertae sedis</taxon>
        <taxon>Chytridiomycota</taxon>
        <taxon>Chytridiomycota incertae sedis</taxon>
        <taxon>Neocallimastigomycetes</taxon>
        <taxon>Neocallimastigales</taxon>
        <taxon>Neocallimastigaceae</taxon>
        <taxon>Neocallimastix</taxon>
    </lineage>
</organism>
<proteinExistence type="inferred from homology"/>
<dbReference type="GO" id="GO:0005524">
    <property type="term" value="F:ATP binding"/>
    <property type="evidence" value="ECO:0007669"/>
    <property type="project" value="UniProtKB-KW"/>
</dbReference>
<dbReference type="AlphaFoldDB" id="A0A1Y2F4T9"/>
<keyword evidence="6" id="KW-1185">Reference proteome</keyword>
<dbReference type="EMBL" id="MCOG01000016">
    <property type="protein sequence ID" value="ORY78687.1"/>
    <property type="molecule type" value="Genomic_DNA"/>
</dbReference>
<dbReference type="Pfam" id="PF08433">
    <property type="entry name" value="KTI12"/>
    <property type="match status" value="1"/>
</dbReference>
<dbReference type="OrthoDB" id="9972657at2759"/>
<name>A0A1Y2F4T9_9FUNG</name>
<comment type="caution">
    <text evidence="5">The sequence shown here is derived from an EMBL/GenBank/DDBJ whole genome shotgun (WGS) entry which is preliminary data.</text>
</comment>
<feature type="compositionally biased region" description="Basic and acidic residues" evidence="4">
    <location>
        <begin position="25"/>
        <end position="37"/>
    </location>
</feature>
<evidence type="ECO:0000256" key="3">
    <source>
        <dbReference type="ARBA" id="ARBA00025768"/>
    </source>
</evidence>
<dbReference type="GO" id="GO:0005634">
    <property type="term" value="C:nucleus"/>
    <property type="evidence" value="ECO:0007669"/>
    <property type="project" value="EnsemblFungi"/>
</dbReference>
<feature type="compositionally biased region" description="Basic and acidic residues" evidence="4">
    <location>
        <begin position="52"/>
        <end position="61"/>
    </location>
</feature>
<accession>A0A1Y2F4T9</accession>
<dbReference type="GO" id="GO:0002098">
    <property type="term" value="P:tRNA wobble uridine modification"/>
    <property type="evidence" value="ECO:0007669"/>
    <property type="project" value="EnsemblFungi"/>
</dbReference>
<evidence type="ECO:0000256" key="1">
    <source>
        <dbReference type="ARBA" id="ARBA00022741"/>
    </source>
</evidence>
<dbReference type="STRING" id="1754190.A0A1Y2F4T9"/>
<dbReference type="GO" id="GO:0006357">
    <property type="term" value="P:regulation of transcription by RNA polymerase II"/>
    <property type="evidence" value="ECO:0007669"/>
    <property type="project" value="EnsemblFungi"/>
</dbReference>
<dbReference type="GO" id="GO:0003682">
    <property type="term" value="F:chromatin binding"/>
    <property type="evidence" value="ECO:0007669"/>
    <property type="project" value="EnsemblFungi"/>
</dbReference>
<keyword evidence="2" id="KW-0067">ATP-binding</keyword>
<gene>
    <name evidence="5" type="ORF">LY90DRAFT_698222</name>
</gene>
<sequence length="314" mass="36067">MPLIIICGIPCSGKTKRANELKRIMETYAPSEKDNNEAGKSSKKSSVESTEEPPKQQKKEVKLLKEKRVVHLLNDDSFGLDRIKTYSTIAEEKKARSMLMSSVERLLNKDTVVIADAMNYIKGFRYQLYCVAKSLRTPHCIVHAAVPIQKAREWHNNRKKEEKYDPDMFENLITRFEEPDSRNRWDSPLFTLLPEDNIEDFAQNIVDALILRKAPPPNLSTVSKKPQESNYLYKLDKITQSITNVIVEAQKNGQFGETKVPNCDKKLNVPSRSVTLSELRKLKRQFININKTFTSLSLNKVAELFTDYLNDNLS</sequence>
<feature type="region of interest" description="Disordered" evidence="4">
    <location>
        <begin position="25"/>
        <end position="61"/>
    </location>
</feature>
<dbReference type="PANTHER" id="PTHR12435">
    <property type="match status" value="1"/>
</dbReference>
<evidence type="ECO:0000256" key="2">
    <source>
        <dbReference type="ARBA" id="ARBA00022840"/>
    </source>
</evidence>
<dbReference type="InterPro" id="IPR013641">
    <property type="entry name" value="KTI12/PSTK"/>
</dbReference>
<dbReference type="InterPro" id="IPR027417">
    <property type="entry name" value="P-loop_NTPase"/>
</dbReference>
<dbReference type="SUPFAM" id="SSF52540">
    <property type="entry name" value="P-loop containing nucleoside triphosphate hydrolases"/>
    <property type="match status" value="1"/>
</dbReference>
<reference evidence="5 6" key="1">
    <citation type="submission" date="2016-08" db="EMBL/GenBank/DDBJ databases">
        <title>A Parts List for Fungal Cellulosomes Revealed by Comparative Genomics.</title>
        <authorList>
            <consortium name="DOE Joint Genome Institute"/>
            <person name="Haitjema C.H."/>
            <person name="Gilmore S.P."/>
            <person name="Henske J.K."/>
            <person name="Solomon K.V."/>
            <person name="De Groot R."/>
            <person name="Kuo A."/>
            <person name="Mondo S.J."/>
            <person name="Salamov A.A."/>
            <person name="Labutti K."/>
            <person name="Zhao Z."/>
            <person name="Chiniquy J."/>
            <person name="Barry K."/>
            <person name="Brewer H.M."/>
            <person name="Purvine S.O."/>
            <person name="Wright A.T."/>
            <person name="Boxma B."/>
            <person name="Van Alen T."/>
            <person name="Hackstein J.H."/>
            <person name="Baker S.E."/>
            <person name="Grigoriev I.V."/>
            <person name="O'Malley M.A."/>
        </authorList>
    </citation>
    <scope>NUCLEOTIDE SEQUENCE [LARGE SCALE GENOMIC DNA]</scope>
    <source>
        <strain evidence="5 6">G1</strain>
    </source>
</reference>